<dbReference type="EMBL" id="OV696698">
    <property type="protein sequence ID" value="CAH1243779.1"/>
    <property type="molecule type" value="Genomic_DNA"/>
</dbReference>
<proteinExistence type="inferred from homology"/>
<dbReference type="FunFam" id="3.50.50.60:FF:000056">
    <property type="entry name" value="Dihydropyrimidine dehydrogenase [NADP(+)]"/>
    <property type="match status" value="1"/>
</dbReference>
<dbReference type="PROSITE" id="PS00198">
    <property type="entry name" value="4FE4S_FER_1"/>
    <property type="match status" value="1"/>
</dbReference>
<evidence type="ECO:0000256" key="22">
    <source>
        <dbReference type="ARBA" id="ARBA00049121"/>
    </source>
</evidence>
<sequence>MASQKFLSRDPPDIENILALNPRVTHHATLKASKVTKAHKKHWKRNGDKGCNSCGSANLTKNFDDIKHTTLSERGALREAARCLKCADAPCQKSCPTQLDVKTFISSISTKNYYGSAKAIFSDNPLGLTCGMVCPTSDLCVGGCNLFASEEGPINIGGLQQFATETFMAMKIPQIRDPSLPALDDLPESYQAKVALIGCGPASVSCATFLARLGYTDLTIFERDNYIGGLSSSEIPQFRLPYSVVAFEVDQMKDLGVKIVCGKALGGEGGWTLQSLKKAGYEAVFLGIGLPQAKRNAMFQGLTVDQGFYTSKDYLPLVAAASKPGMCNCKSQLPQLSGNVIVLGAGDTAFDCATSALRCGARRVFIVFRKGFTTIRAVPEEMELAREEKCEFMPFHSPRKVVLKNGRVAGMEFCRTEQDDDGNWHVDEDQLVKLKADYIISAFGSTLSEPQVVSALSPVKLNQWGLPEVDPETMQTSEPWVFCGGDLAGVAQTTVECVNDGKQASWHLHKYLQSLHGLFVPTEPALPKFYTPIDLVDLSVDVCGIRFPNPFGLASAPPTTSAPMIRRAFEAGWGFALTKTFALDKDIVTNVSPRIVKGTTSGYHYGPGQGSFLNIELISEKTAAYWCQTVTELKRDFPDKIVIASIMCSYNKDDWIELAKMSEKAGSDALELNLSCPHGMGERGMGLACGQVGTTGVMGEGMGLACGQVGTTGVMGERGMGLACGQVGTTGVMGEGMGLACGQVGTTGVMGERGMGLACGQVGTTGVMGERGMGLACGQVGTTGVMGERGMGLACGQVGTTGVMGEGMGLACGQVGTTGVMGEGMGLACGQVGTTGVMGERGMGLACGQVGTTGVMGERGMGLACGQVGTTGVMGERGMGLACGQVGTTGVMGEGMGLACGQVGTTGVMGEGMGLACGQVGSTGVMGEGMGLACGQVGTTGVMGEGMGLACGQVGTTGVMGERGMGLACGQVGTTGVMGERGMGLACGYYRCYGGAGHGTGMWVLQVLWGSGAWGWHVGTTGVMGERGMGLACGQVGSTGVMGEGMGLACGQVGTTGVMGERGMGLACGQVGTTGVMGERGMGLACGQVGTTGVMGERGMGLACGQVGTTGVMGEGMGLACGQVGTTGVMGEGMGLACGQVGTSGVMGERGMGLACGQVGTTGVMGERGMGLACGQVGTTGVMGEQGMGLACGQDPELVRNICRWVRSAIKIPFFAKMTPNITDVTVIAQAAKEGMADGVTATNTVSGLMGLKSNARAWPAVGKEMRTTYGGVSGNAIRPIALRAVSAIARALPGFPILATGGIDSAEAGLQFLHCGASVLQVCSAIQNQDFTVVEDYITGLKAMLYLQSLDDLADWDGQSPPTFRHQKGKPVKVADVIGKHLPSFGPYMAQREDIIAKHHETSEILAEQNMPQPQRPARVPDKPVPSLQDVIGRALSTITSYSQLDNKQQAVALIDEEMCINCGKCYMTCNDSGYQAITFDAETHLPHVTDDCTGCTLCVSVCPIIDCIQMVPRSIPYIPKRGIPLATEPQGPSRPVPTHDGVRVN</sequence>
<evidence type="ECO:0000256" key="18">
    <source>
        <dbReference type="ARBA" id="ARBA00023014"/>
    </source>
</evidence>
<comment type="catalytic activity">
    <reaction evidence="21">
        <text>5,6-dihydrouracil + NADP(+) = uracil + NADPH + H(+)</text>
        <dbReference type="Rhea" id="RHEA:18093"/>
        <dbReference type="ChEBI" id="CHEBI:15378"/>
        <dbReference type="ChEBI" id="CHEBI:15901"/>
        <dbReference type="ChEBI" id="CHEBI:17568"/>
        <dbReference type="ChEBI" id="CHEBI:57783"/>
        <dbReference type="ChEBI" id="CHEBI:58349"/>
        <dbReference type="EC" id="1.3.1.2"/>
    </reaction>
    <physiologicalReaction direction="right-to-left" evidence="21">
        <dbReference type="Rhea" id="RHEA:18095"/>
    </physiologicalReaction>
</comment>
<dbReference type="PANTHER" id="PTHR43073">
    <property type="entry name" value="DIHYDROPYRIMIDINE DEHYDROGENASE [NADP(+)]"/>
    <property type="match status" value="1"/>
</dbReference>
<evidence type="ECO:0000256" key="12">
    <source>
        <dbReference type="ARBA" id="ARBA00022737"/>
    </source>
</evidence>
<comment type="cofactor">
    <cofactor evidence="3">
        <name>FAD</name>
        <dbReference type="ChEBI" id="CHEBI:57692"/>
    </cofactor>
</comment>
<dbReference type="GO" id="GO:0002058">
    <property type="term" value="F:uracil binding"/>
    <property type="evidence" value="ECO:0007669"/>
    <property type="project" value="TreeGrafter"/>
</dbReference>
<comment type="similarity">
    <text evidence="5">Belongs to the dihydropyrimidine dehydrogenase family.</text>
</comment>
<name>A0A8K0E7X8_BRALA</name>
<keyword evidence="14" id="KW-0274">FAD</keyword>
<protein>
    <recommendedName>
        <fullName evidence="7">Dihydropyrimidine dehydrogenase [NADP(+)]</fullName>
        <ecNumber evidence="6">1.3.1.2</ecNumber>
    </recommendedName>
    <alternativeName>
        <fullName evidence="20">Dihydrothymine dehydrogenase</fullName>
    </alternativeName>
    <alternativeName>
        <fullName evidence="19">Dihydrouracil dehydrogenase</fullName>
    </alternativeName>
</protein>
<dbReference type="FunFam" id="1.10.1060.10:FF:000007">
    <property type="entry name" value="Dihydropyrimidine dehydrogenase [NADP(+)]"/>
    <property type="match status" value="1"/>
</dbReference>
<dbReference type="SUPFAM" id="SSF51971">
    <property type="entry name" value="Nucleotide-binding domain"/>
    <property type="match status" value="2"/>
</dbReference>
<evidence type="ECO:0000313" key="25">
    <source>
        <dbReference type="EMBL" id="CAH1243779.1"/>
    </source>
</evidence>
<dbReference type="PRINTS" id="PR00419">
    <property type="entry name" value="ADXRDTASE"/>
</dbReference>
<evidence type="ECO:0000256" key="8">
    <source>
        <dbReference type="ARBA" id="ARBA00022485"/>
    </source>
</evidence>
<dbReference type="GO" id="GO:0006210">
    <property type="term" value="P:thymine catabolic process"/>
    <property type="evidence" value="ECO:0007669"/>
    <property type="project" value="TreeGrafter"/>
</dbReference>
<comment type="pathway">
    <text evidence="4">Amino-acid biosynthesis; beta-alanine biosynthesis.</text>
</comment>
<keyword evidence="26" id="KW-1185">Reference proteome</keyword>
<accession>A0A8K0E7X8</accession>
<dbReference type="UniPathway" id="UPA00131"/>
<keyword evidence="13" id="KW-0547">Nucleotide-binding</keyword>
<dbReference type="GO" id="GO:0046872">
    <property type="term" value="F:metal ion binding"/>
    <property type="evidence" value="ECO:0007669"/>
    <property type="project" value="UniProtKB-KW"/>
</dbReference>
<dbReference type="OrthoDB" id="4327079at2759"/>
<dbReference type="Gene3D" id="3.20.20.70">
    <property type="entry name" value="Aldolase class I"/>
    <property type="match status" value="2"/>
</dbReference>
<evidence type="ECO:0000256" key="2">
    <source>
        <dbReference type="ARBA" id="ARBA00001966"/>
    </source>
</evidence>
<dbReference type="GO" id="GO:0051539">
    <property type="term" value="F:4 iron, 4 sulfur cluster binding"/>
    <property type="evidence" value="ECO:0007669"/>
    <property type="project" value="UniProtKB-KW"/>
</dbReference>
<evidence type="ECO:0000256" key="21">
    <source>
        <dbReference type="ARBA" id="ARBA00047626"/>
    </source>
</evidence>
<evidence type="ECO:0000256" key="9">
    <source>
        <dbReference type="ARBA" id="ARBA00022630"/>
    </source>
</evidence>
<dbReference type="GO" id="GO:0005829">
    <property type="term" value="C:cytosol"/>
    <property type="evidence" value="ECO:0007669"/>
    <property type="project" value="TreeGrafter"/>
</dbReference>
<feature type="domain" description="4Fe-4S ferredoxin-type" evidence="24">
    <location>
        <begin position="1485"/>
        <end position="1515"/>
    </location>
</feature>
<feature type="region of interest" description="Disordered" evidence="23">
    <location>
        <begin position="1528"/>
        <end position="1547"/>
    </location>
</feature>
<dbReference type="SUPFAM" id="SSF54862">
    <property type="entry name" value="4Fe-4S ferredoxins"/>
    <property type="match status" value="1"/>
</dbReference>
<evidence type="ECO:0000256" key="4">
    <source>
        <dbReference type="ARBA" id="ARBA00004668"/>
    </source>
</evidence>
<dbReference type="InterPro" id="IPR017896">
    <property type="entry name" value="4Fe4S_Fe-S-bd"/>
</dbReference>
<evidence type="ECO:0000256" key="16">
    <source>
        <dbReference type="ARBA" id="ARBA00023002"/>
    </source>
</evidence>
<evidence type="ECO:0000256" key="13">
    <source>
        <dbReference type="ARBA" id="ARBA00022741"/>
    </source>
</evidence>
<keyword evidence="16" id="KW-0560">Oxidoreductase</keyword>
<dbReference type="InterPro" id="IPR009051">
    <property type="entry name" value="Helical_ferredxn"/>
</dbReference>
<dbReference type="EC" id="1.3.1.2" evidence="6"/>
<evidence type="ECO:0000256" key="15">
    <source>
        <dbReference type="ARBA" id="ARBA00022857"/>
    </source>
</evidence>
<comment type="catalytic activity">
    <reaction evidence="22">
        <text>5,6-dihydrothymine + NADP(+) = thymine + NADPH + H(+)</text>
        <dbReference type="Rhea" id="RHEA:58284"/>
        <dbReference type="ChEBI" id="CHEBI:15378"/>
        <dbReference type="ChEBI" id="CHEBI:17821"/>
        <dbReference type="ChEBI" id="CHEBI:27468"/>
        <dbReference type="ChEBI" id="CHEBI:57783"/>
        <dbReference type="ChEBI" id="CHEBI:58349"/>
        <dbReference type="EC" id="1.3.1.2"/>
    </reaction>
    <physiologicalReaction direction="right-to-left" evidence="22">
        <dbReference type="Rhea" id="RHEA:58286"/>
    </physiologicalReaction>
</comment>
<dbReference type="Proteomes" id="UP000838412">
    <property type="component" value="Chromosome 13"/>
</dbReference>
<dbReference type="GO" id="GO:0050661">
    <property type="term" value="F:NADP binding"/>
    <property type="evidence" value="ECO:0007669"/>
    <property type="project" value="TreeGrafter"/>
</dbReference>
<dbReference type="FunFam" id="3.50.50.60:FF:000061">
    <property type="entry name" value="Dihydropyrimidine dehydrogenase [NADP(+)]"/>
    <property type="match status" value="1"/>
</dbReference>
<evidence type="ECO:0000256" key="19">
    <source>
        <dbReference type="ARBA" id="ARBA00030119"/>
    </source>
</evidence>
<gene>
    <name evidence="25" type="primary">DPYD</name>
    <name evidence="25" type="ORF">BLAG_LOCUS6634</name>
</gene>
<dbReference type="SUPFAM" id="SSF46548">
    <property type="entry name" value="alpha-helical ferredoxin"/>
    <property type="match status" value="1"/>
</dbReference>
<evidence type="ECO:0000256" key="3">
    <source>
        <dbReference type="ARBA" id="ARBA00001974"/>
    </source>
</evidence>
<dbReference type="InterPro" id="IPR036188">
    <property type="entry name" value="FAD/NAD-bd_sf"/>
</dbReference>
<dbReference type="Gene3D" id="1.10.1060.10">
    <property type="entry name" value="Alpha-helical ferredoxin"/>
    <property type="match status" value="1"/>
</dbReference>
<keyword evidence="17" id="KW-0408">Iron</keyword>
<keyword evidence="11" id="KW-0479">Metal-binding</keyword>
<evidence type="ECO:0000256" key="5">
    <source>
        <dbReference type="ARBA" id="ARBA00010804"/>
    </source>
</evidence>
<dbReference type="PANTHER" id="PTHR43073:SF2">
    <property type="entry name" value="DIHYDROPYRIMIDINE DEHYDROGENASE [NADP(+)]"/>
    <property type="match status" value="1"/>
</dbReference>
<dbReference type="InterPro" id="IPR017900">
    <property type="entry name" value="4Fe4S_Fe_S_CS"/>
</dbReference>
<keyword evidence="12" id="KW-0677">Repeat</keyword>
<evidence type="ECO:0000256" key="10">
    <source>
        <dbReference type="ARBA" id="ARBA00022643"/>
    </source>
</evidence>
<feature type="domain" description="4Fe-4S ferredoxin-type" evidence="24">
    <location>
        <begin position="1452"/>
        <end position="1484"/>
    </location>
</feature>
<evidence type="ECO:0000256" key="11">
    <source>
        <dbReference type="ARBA" id="ARBA00022723"/>
    </source>
</evidence>
<dbReference type="Pfam" id="PF14697">
    <property type="entry name" value="Fer4_21"/>
    <property type="match status" value="1"/>
</dbReference>
<comment type="cofactor">
    <cofactor evidence="1">
        <name>FMN</name>
        <dbReference type="ChEBI" id="CHEBI:58210"/>
    </cofactor>
</comment>
<dbReference type="GO" id="GO:0006212">
    <property type="term" value="P:uracil catabolic process"/>
    <property type="evidence" value="ECO:0007669"/>
    <property type="project" value="TreeGrafter"/>
</dbReference>
<evidence type="ECO:0000259" key="24">
    <source>
        <dbReference type="PROSITE" id="PS51379"/>
    </source>
</evidence>
<evidence type="ECO:0000256" key="1">
    <source>
        <dbReference type="ARBA" id="ARBA00001917"/>
    </source>
</evidence>
<organism evidence="25 26">
    <name type="scientific">Branchiostoma lanceolatum</name>
    <name type="common">Common lancelet</name>
    <name type="synonym">Amphioxus lanceolatum</name>
    <dbReference type="NCBI Taxonomy" id="7740"/>
    <lineage>
        <taxon>Eukaryota</taxon>
        <taxon>Metazoa</taxon>
        <taxon>Chordata</taxon>
        <taxon>Cephalochordata</taxon>
        <taxon>Leptocardii</taxon>
        <taxon>Amphioxiformes</taxon>
        <taxon>Branchiostomatidae</taxon>
        <taxon>Branchiostoma</taxon>
    </lineage>
</organism>
<dbReference type="InterPro" id="IPR013785">
    <property type="entry name" value="Aldolase_TIM"/>
</dbReference>
<keyword evidence="10" id="KW-0288">FMN</keyword>
<dbReference type="GO" id="GO:0017113">
    <property type="term" value="F:dihydropyrimidine dehydrogenase (NADP+) activity"/>
    <property type="evidence" value="ECO:0007669"/>
    <property type="project" value="UniProtKB-EC"/>
</dbReference>
<dbReference type="Gene3D" id="3.50.50.60">
    <property type="entry name" value="FAD/NAD(P)-binding domain"/>
    <property type="match status" value="2"/>
</dbReference>
<dbReference type="InterPro" id="IPR005720">
    <property type="entry name" value="Dihydroorotate_DH_cat"/>
</dbReference>
<keyword evidence="9" id="KW-0285">Flavoprotein</keyword>
<evidence type="ECO:0000256" key="20">
    <source>
        <dbReference type="ARBA" id="ARBA00032722"/>
    </source>
</evidence>
<keyword evidence="18" id="KW-0411">Iron-sulfur</keyword>
<dbReference type="Pfam" id="PF01180">
    <property type="entry name" value="DHO_dh"/>
    <property type="match status" value="1"/>
</dbReference>
<dbReference type="PROSITE" id="PS51379">
    <property type="entry name" value="4FE4S_FER_2"/>
    <property type="match status" value="2"/>
</dbReference>
<dbReference type="Pfam" id="PF14691">
    <property type="entry name" value="Fer4_20"/>
    <property type="match status" value="1"/>
</dbReference>
<dbReference type="GO" id="GO:0019483">
    <property type="term" value="P:beta-alanine biosynthetic process"/>
    <property type="evidence" value="ECO:0007669"/>
    <property type="project" value="UniProtKB-UniPathway"/>
</dbReference>
<keyword evidence="8" id="KW-0004">4Fe-4S</keyword>
<dbReference type="InterPro" id="IPR028261">
    <property type="entry name" value="DPD_II"/>
</dbReference>
<reference evidence="25" key="1">
    <citation type="submission" date="2022-01" db="EMBL/GenBank/DDBJ databases">
        <authorList>
            <person name="Braso-Vives M."/>
        </authorList>
    </citation>
    <scope>NUCLEOTIDE SEQUENCE</scope>
</reference>
<evidence type="ECO:0000256" key="17">
    <source>
        <dbReference type="ARBA" id="ARBA00023004"/>
    </source>
</evidence>
<evidence type="ECO:0000256" key="14">
    <source>
        <dbReference type="ARBA" id="ARBA00022827"/>
    </source>
</evidence>
<evidence type="ECO:0000313" key="26">
    <source>
        <dbReference type="Proteomes" id="UP000838412"/>
    </source>
</evidence>
<evidence type="ECO:0000256" key="7">
    <source>
        <dbReference type="ARBA" id="ARBA00018247"/>
    </source>
</evidence>
<dbReference type="FunFam" id="3.20.20.70:FF:000027">
    <property type="entry name" value="Dihydropyrimidine dehydrogenase [NADP(+)]"/>
    <property type="match status" value="1"/>
</dbReference>
<dbReference type="SUPFAM" id="SSF51395">
    <property type="entry name" value="FMN-linked oxidoreductases"/>
    <property type="match status" value="2"/>
</dbReference>
<evidence type="ECO:0000256" key="6">
    <source>
        <dbReference type="ARBA" id="ARBA00013004"/>
    </source>
</evidence>
<dbReference type="Gene3D" id="3.30.70.20">
    <property type="match status" value="1"/>
</dbReference>
<evidence type="ECO:0000256" key="23">
    <source>
        <dbReference type="SAM" id="MobiDB-lite"/>
    </source>
</evidence>
<comment type="cofactor">
    <cofactor evidence="2">
        <name>[4Fe-4S] cluster</name>
        <dbReference type="ChEBI" id="CHEBI:49883"/>
    </cofactor>
</comment>
<keyword evidence="15" id="KW-0521">NADP</keyword>
<dbReference type="FunFam" id="3.30.70.20:FF:000023">
    <property type="entry name" value="Dihydropyrimidine dehydrogenase [NADP(+)]"/>
    <property type="match status" value="1"/>
</dbReference>